<accession>A0A3M6UDR2</accession>
<dbReference type="Proteomes" id="UP000275408">
    <property type="component" value="Unassembled WGS sequence"/>
</dbReference>
<organism evidence="1 2">
    <name type="scientific">Pocillopora damicornis</name>
    <name type="common">Cauliflower coral</name>
    <name type="synonym">Millepora damicornis</name>
    <dbReference type="NCBI Taxonomy" id="46731"/>
    <lineage>
        <taxon>Eukaryota</taxon>
        <taxon>Metazoa</taxon>
        <taxon>Cnidaria</taxon>
        <taxon>Anthozoa</taxon>
        <taxon>Hexacorallia</taxon>
        <taxon>Scleractinia</taxon>
        <taxon>Astrocoeniina</taxon>
        <taxon>Pocilloporidae</taxon>
        <taxon>Pocillopora</taxon>
    </lineage>
</organism>
<comment type="caution">
    <text evidence="1">The sequence shown here is derived from an EMBL/GenBank/DDBJ whole genome shotgun (WGS) entry which is preliminary data.</text>
</comment>
<proteinExistence type="predicted"/>
<dbReference type="AlphaFoldDB" id="A0A3M6UDR2"/>
<name>A0A3M6UDR2_POCDA</name>
<reference evidence="1 2" key="1">
    <citation type="journal article" date="2018" name="Sci. Rep.">
        <title>Comparative analysis of the Pocillopora damicornis genome highlights role of immune system in coral evolution.</title>
        <authorList>
            <person name="Cunning R."/>
            <person name="Bay R.A."/>
            <person name="Gillette P."/>
            <person name="Baker A.C."/>
            <person name="Traylor-Knowles N."/>
        </authorList>
    </citation>
    <scope>NUCLEOTIDE SEQUENCE [LARGE SCALE GENOMIC DNA]</scope>
    <source>
        <strain evidence="1">RSMAS</strain>
        <tissue evidence="1">Whole animal</tissue>
    </source>
</reference>
<sequence length="246" mass="27252">MRTRNLIASSAQSASREMTNSIAPGIVPSFPATATSVPSSSSSFHTGKKRPAGATNHPWRFKAVHLLDKPKDLDEDGFVPDCAVTDNMILLKSYFELGTGQSESKFRESITEILKQPDHFDFVKRERNKVTTPIVRKSLEWNYKLLEFGGLHSADATLMDVTGNDELGELAKNSEVINLMANCGETSVLQMSTKEKIIQSVVMYEVISKRSNTLGVLDEMSKHPHLFESLFTFELAPAIVKCVSNI</sequence>
<evidence type="ECO:0000313" key="1">
    <source>
        <dbReference type="EMBL" id="RMX51820.1"/>
    </source>
</evidence>
<keyword evidence="2" id="KW-1185">Reference proteome</keyword>
<dbReference type="EMBL" id="RCHS01001716">
    <property type="protein sequence ID" value="RMX51820.1"/>
    <property type="molecule type" value="Genomic_DNA"/>
</dbReference>
<protein>
    <submittedName>
        <fullName evidence="1">Uncharacterized protein</fullName>
    </submittedName>
</protein>
<evidence type="ECO:0000313" key="2">
    <source>
        <dbReference type="Proteomes" id="UP000275408"/>
    </source>
</evidence>
<gene>
    <name evidence="1" type="ORF">pdam_00021966</name>
</gene>